<dbReference type="EMBL" id="CP121769">
    <property type="protein sequence ID" value="WGE10128.1"/>
    <property type="molecule type" value="Genomic_DNA"/>
</dbReference>
<dbReference type="GO" id="GO:0016787">
    <property type="term" value="F:hydrolase activity"/>
    <property type="evidence" value="ECO:0007669"/>
    <property type="project" value="UniProtKB-KW"/>
</dbReference>
<keyword evidence="5" id="KW-0255">Endonuclease</keyword>
<dbReference type="Gene3D" id="3.90.220.20">
    <property type="entry name" value="DNA methylase specificity domains"/>
    <property type="match status" value="2"/>
</dbReference>
<dbReference type="InterPro" id="IPR000055">
    <property type="entry name" value="Restrct_endonuc_typeI_TRD"/>
</dbReference>
<comment type="similarity">
    <text evidence="1">Belongs to the type-I restriction system S methylase family.</text>
</comment>
<dbReference type="PANTHER" id="PTHR43140:SF1">
    <property type="entry name" value="TYPE I RESTRICTION ENZYME ECOKI SPECIFICITY SUBUNIT"/>
    <property type="match status" value="1"/>
</dbReference>
<evidence type="ECO:0000256" key="1">
    <source>
        <dbReference type="ARBA" id="ARBA00010923"/>
    </source>
</evidence>
<accession>A0AAJ6ACW9</accession>
<dbReference type="PANTHER" id="PTHR43140">
    <property type="entry name" value="TYPE-1 RESTRICTION ENZYME ECOKI SPECIFICITY PROTEIN"/>
    <property type="match status" value="1"/>
</dbReference>
<evidence type="ECO:0000256" key="3">
    <source>
        <dbReference type="ARBA" id="ARBA00023125"/>
    </source>
</evidence>
<evidence type="ECO:0000313" key="5">
    <source>
        <dbReference type="EMBL" id="WGE10128.1"/>
    </source>
</evidence>
<evidence type="ECO:0000259" key="4">
    <source>
        <dbReference type="Pfam" id="PF01420"/>
    </source>
</evidence>
<dbReference type="EC" id="3.1.21.-" evidence="5"/>
<keyword evidence="5" id="KW-0540">Nuclease</keyword>
<dbReference type="CDD" id="cd17524">
    <property type="entry name" value="RMtype1_S_EcoUTORF5051P-TRD2-CR2_like"/>
    <property type="match status" value="1"/>
</dbReference>
<keyword evidence="2" id="KW-0680">Restriction system</keyword>
<evidence type="ECO:0000313" key="6">
    <source>
        <dbReference type="Proteomes" id="UP001222296"/>
    </source>
</evidence>
<feature type="domain" description="Type I restriction modification DNA specificity" evidence="4">
    <location>
        <begin position="197"/>
        <end position="375"/>
    </location>
</feature>
<name>A0AAJ6ACW9_GLAPU</name>
<dbReference type="Proteomes" id="UP001222296">
    <property type="component" value="Chromosome"/>
</dbReference>
<dbReference type="SUPFAM" id="SSF116734">
    <property type="entry name" value="DNA methylase specificity domain"/>
    <property type="match status" value="2"/>
</dbReference>
<dbReference type="RefSeq" id="WP_021111417.1">
    <property type="nucleotide sequence ID" value="NZ_CP121769.1"/>
</dbReference>
<dbReference type="GO" id="GO:0009307">
    <property type="term" value="P:DNA restriction-modification system"/>
    <property type="evidence" value="ECO:0007669"/>
    <property type="project" value="UniProtKB-KW"/>
</dbReference>
<feature type="domain" description="Type I restriction modification DNA specificity" evidence="4">
    <location>
        <begin position="7"/>
        <end position="163"/>
    </location>
</feature>
<reference evidence="5" key="1">
    <citation type="submission" date="2023-04" db="EMBL/GenBank/DDBJ databases">
        <title>Molecular characterization of the Integrative and Conjugative elements harboring multidrug-resistance gene from Glaesserella (Haemophilus) parasuis.</title>
        <authorList>
            <person name="Che Y."/>
            <person name="Zhou L."/>
        </authorList>
    </citation>
    <scope>NUCLEOTIDE SEQUENCE</scope>
    <source>
        <strain evidence="5">Z44</strain>
    </source>
</reference>
<keyword evidence="3" id="KW-0238">DNA-binding</keyword>
<evidence type="ECO:0000256" key="2">
    <source>
        <dbReference type="ARBA" id="ARBA00022747"/>
    </source>
</evidence>
<keyword evidence="5" id="KW-0378">Hydrolase</keyword>
<dbReference type="GO" id="GO:0004519">
    <property type="term" value="F:endonuclease activity"/>
    <property type="evidence" value="ECO:0007669"/>
    <property type="project" value="UniProtKB-KW"/>
</dbReference>
<gene>
    <name evidence="5" type="ORF">QBL01_00405</name>
</gene>
<dbReference type="REBASE" id="707412">
    <property type="entry name" value="S.GpaZ44ORF420P"/>
</dbReference>
<proteinExistence type="inferred from homology"/>
<organism evidence="5 6">
    <name type="scientific">Glaesserella parasuis</name>
    <name type="common">Haemophilus parasuis</name>
    <dbReference type="NCBI Taxonomy" id="738"/>
    <lineage>
        <taxon>Bacteria</taxon>
        <taxon>Pseudomonadati</taxon>
        <taxon>Pseudomonadota</taxon>
        <taxon>Gammaproteobacteria</taxon>
        <taxon>Pasteurellales</taxon>
        <taxon>Pasteurellaceae</taxon>
        <taxon>Glaesserella</taxon>
    </lineage>
</organism>
<dbReference type="InterPro" id="IPR051212">
    <property type="entry name" value="Type-I_RE_S_subunit"/>
</dbReference>
<dbReference type="InterPro" id="IPR044946">
    <property type="entry name" value="Restrct_endonuc_typeI_TRD_sf"/>
</dbReference>
<dbReference type="AlphaFoldDB" id="A0AAJ6ACW9"/>
<protein>
    <submittedName>
        <fullName evidence="5">Restriction endonuclease subunit S</fullName>
        <ecNumber evidence="5">3.1.21.-</ecNumber>
    </submittedName>
</protein>
<sequence>MKDKALPEGWNKINITKVFTQISTTGKNISTKDCLSVGKYPVIDQGAEYISGYFNDETKVIPVENKVIVFGDHTRNFKLIDFDFIVGADGVKIFQPAKDIDPDFFYYQCLSLNLPNKGYHRHFRYLKECDFIYPSFSQQQKLAKKFTALLYQVAEIKQRLEKIPALLKTYRQSVLARAVNGELSAKWREENGVSLESWECGYIKDFVEKPIYGTSAKSQKEGKIPVLRMGNIQAGQIDWENLVYTSNDVEIQKYSLNKYDVLFNRTNSPELVGKTAIYLGEREAIFAGYLIRVRCKNMLNPKFLNYHLNSPFAKNYCLEVKSDGVSQSNINAQKLLAYPLNLPSLEEQNYITQAVEKHLNFANQLEAQVNAALERVNLMTQAILAKGFRGELL</sequence>
<dbReference type="GO" id="GO:0003677">
    <property type="term" value="F:DNA binding"/>
    <property type="evidence" value="ECO:0007669"/>
    <property type="project" value="UniProtKB-KW"/>
</dbReference>
<dbReference type="Pfam" id="PF01420">
    <property type="entry name" value="Methylase_S"/>
    <property type="match status" value="2"/>
</dbReference>